<name>X5MMB0_9HYPH</name>
<organism evidence="1 2">
    <name type="scientific">Candidatus Phaeomarinibacter ectocarpi</name>
    <dbReference type="NCBI Taxonomy" id="1458461"/>
    <lineage>
        <taxon>Bacteria</taxon>
        <taxon>Pseudomonadati</taxon>
        <taxon>Pseudomonadota</taxon>
        <taxon>Alphaproteobacteria</taxon>
        <taxon>Hyphomicrobiales</taxon>
        <taxon>Parvibaculaceae</taxon>
        <taxon>Candidatus Phaeomarinibacter</taxon>
    </lineage>
</organism>
<reference evidence="1 2" key="1">
    <citation type="journal article" date="2014" name="Front. Genet.">
        <title>Genome and metabolic network of "Candidatus Phaeomarinobacter ectocarpi" Ec32, a new candidate genus of Alphaproteobacteria frequently associated with brown algae.</title>
        <authorList>
            <person name="Dittami S.M."/>
            <person name="Barbeyron T."/>
            <person name="Boyen C."/>
            <person name="Cambefort J."/>
            <person name="Collet G."/>
            <person name="Delage L."/>
            <person name="Gobet A."/>
            <person name="Groisillier A."/>
            <person name="Leblanc C."/>
            <person name="Michel G."/>
            <person name="Scornet D."/>
            <person name="Siegel A."/>
            <person name="Tapia J.E."/>
            <person name="Tonon T."/>
        </authorList>
    </citation>
    <scope>NUCLEOTIDE SEQUENCE [LARGE SCALE GENOMIC DNA]</scope>
    <source>
        <strain evidence="1 2">Ec32</strain>
    </source>
</reference>
<accession>X5MMB0</accession>
<sequence>MLVLLWASKNVPSDMFDQIYTLIWSFTRLDDGERAKALAEIRSLGDARFGEGRDAKSPPKR</sequence>
<gene>
    <name evidence="1" type="ORF">BN1012_Phect887</name>
</gene>
<dbReference type="EMBL" id="HG966617">
    <property type="protein sequence ID" value="CDO59101.1"/>
    <property type="molecule type" value="Genomic_DNA"/>
</dbReference>
<protein>
    <submittedName>
        <fullName evidence="1">Uncharacterized protein</fullName>
    </submittedName>
</protein>
<dbReference type="AlphaFoldDB" id="X5MMB0"/>
<keyword evidence="2" id="KW-1185">Reference proteome</keyword>
<dbReference type="Proteomes" id="UP000032160">
    <property type="component" value="Chromosome I"/>
</dbReference>
<evidence type="ECO:0000313" key="1">
    <source>
        <dbReference type="EMBL" id="CDO59101.1"/>
    </source>
</evidence>
<dbReference type="HOGENOM" id="CLU_2913875_0_0_5"/>
<proteinExistence type="predicted"/>
<dbReference type="KEGG" id="pect:BN1012_Phect887"/>
<evidence type="ECO:0000313" key="2">
    <source>
        <dbReference type="Proteomes" id="UP000032160"/>
    </source>
</evidence>